<dbReference type="GeneID" id="92375071"/>
<dbReference type="EMBL" id="CZPT02001250">
    <property type="protein sequence ID" value="SCU69565.1"/>
    <property type="molecule type" value="Genomic_DNA"/>
</dbReference>
<evidence type="ECO:0000313" key="2">
    <source>
        <dbReference type="EMBL" id="SCU69565.1"/>
    </source>
</evidence>
<accession>A0A1G4IB99</accession>
<dbReference type="Proteomes" id="UP000195570">
    <property type="component" value="Unassembled WGS sequence"/>
</dbReference>
<dbReference type="VEuPathDB" id="TriTrypDB:TEOVI_000113100"/>
<feature type="compositionally biased region" description="Basic and acidic residues" evidence="1">
    <location>
        <begin position="56"/>
        <end position="69"/>
    </location>
</feature>
<proteinExistence type="predicted"/>
<gene>
    <name evidence="2" type="ORF">TEOVI_000113100</name>
</gene>
<sequence length="123" mass="13940">MWCFSSPALRLLRSDAATVTKAASRSFVQGGPPPPKLQEGIDPLKKLRSYRAEMDARYEEEQRAERELYSRTPNVPAPLPHNSYVKGQYGMRRRIKVQSTEDQISVHTLNEAVETGNHAMRKG</sequence>
<evidence type="ECO:0000256" key="1">
    <source>
        <dbReference type="SAM" id="MobiDB-lite"/>
    </source>
</evidence>
<feature type="region of interest" description="Disordered" evidence="1">
    <location>
        <begin position="56"/>
        <end position="87"/>
    </location>
</feature>
<organism evidence="2 3">
    <name type="scientific">Trypanosoma equiperdum</name>
    <dbReference type="NCBI Taxonomy" id="5694"/>
    <lineage>
        <taxon>Eukaryota</taxon>
        <taxon>Discoba</taxon>
        <taxon>Euglenozoa</taxon>
        <taxon>Kinetoplastea</taxon>
        <taxon>Metakinetoplastina</taxon>
        <taxon>Trypanosomatida</taxon>
        <taxon>Trypanosomatidae</taxon>
        <taxon>Trypanosoma</taxon>
    </lineage>
</organism>
<reference evidence="2" key="1">
    <citation type="submission" date="2016-09" db="EMBL/GenBank/DDBJ databases">
        <authorList>
            <person name="Hebert L."/>
            <person name="Moumen B."/>
        </authorList>
    </citation>
    <scope>NUCLEOTIDE SEQUENCE [LARGE SCALE GENOMIC DNA]</scope>
    <source>
        <strain evidence="2">OVI</strain>
    </source>
</reference>
<name>A0A1G4IB99_TRYEQ</name>
<keyword evidence="3" id="KW-1185">Reference proteome</keyword>
<evidence type="ECO:0000313" key="3">
    <source>
        <dbReference type="Proteomes" id="UP000195570"/>
    </source>
</evidence>
<comment type="caution">
    <text evidence="2">The sequence shown here is derived from an EMBL/GenBank/DDBJ whole genome shotgun (WGS) entry which is preliminary data.</text>
</comment>
<protein>
    <submittedName>
        <fullName evidence="2">Uncharacterized protein</fullName>
    </submittedName>
</protein>
<dbReference type="AlphaFoldDB" id="A0A1G4IB99"/>
<dbReference type="RefSeq" id="XP_067080515.1">
    <property type="nucleotide sequence ID" value="XM_067224414.1"/>
</dbReference>